<dbReference type="Pfam" id="PF02894">
    <property type="entry name" value="GFO_IDH_MocA_C"/>
    <property type="match status" value="1"/>
</dbReference>
<dbReference type="InterPro" id="IPR050463">
    <property type="entry name" value="Gfo/Idh/MocA_oxidrdct_glycsds"/>
</dbReference>
<dbReference type="Gene3D" id="3.30.360.10">
    <property type="entry name" value="Dihydrodipicolinate Reductase, domain 2"/>
    <property type="match status" value="1"/>
</dbReference>
<sequence>ILAINHTRRWDRNYVRVKECIDQGKIGEIKSIVGNYSDKVFMVGTHLIDMLRFYGGNIDWVTGTGENLESDDPGVSGFLSFKSGVKGAMICNGKRENLVFEVDLIGTKGRLRLLDNGHRTELFQFEESARYSGYQELKRQPLPGLKRGKSPLVLAIKDIVQCIETGGEPACSGEDGLKALEIASTLCKSAKSDNEKVKLG</sequence>
<reference evidence="3" key="1">
    <citation type="journal article" date="2014" name="Front. Microbiol.">
        <title>High frequency of phylogenetically diverse reductive dehalogenase-homologous genes in deep subseafloor sedimentary metagenomes.</title>
        <authorList>
            <person name="Kawai M."/>
            <person name="Futagami T."/>
            <person name="Toyoda A."/>
            <person name="Takaki Y."/>
            <person name="Nishi S."/>
            <person name="Hori S."/>
            <person name="Arai W."/>
            <person name="Tsubouchi T."/>
            <person name="Morono Y."/>
            <person name="Uchiyama I."/>
            <person name="Ito T."/>
            <person name="Fujiyama A."/>
            <person name="Inagaki F."/>
            <person name="Takami H."/>
        </authorList>
    </citation>
    <scope>NUCLEOTIDE SEQUENCE</scope>
    <source>
        <strain evidence="3">Expedition CK06-06</strain>
    </source>
</reference>
<dbReference type="AlphaFoldDB" id="X0WV18"/>
<organism evidence="3">
    <name type="scientific">marine sediment metagenome</name>
    <dbReference type="NCBI Taxonomy" id="412755"/>
    <lineage>
        <taxon>unclassified sequences</taxon>
        <taxon>metagenomes</taxon>
        <taxon>ecological metagenomes</taxon>
    </lineage>
</organism>
<evidence type="ECO:0000256" key="1">
    <source>
        <dbReference type="ARBA" id="ARBA00023002"/>
    </source>
</evidence>
<feature type="domain" description="Gfo/Idh/MocA-like oxidoreductase C-terminal" evidence="2">
    <location>
        <begin position="43"/>
        <end position="199"/>
    </location>
</feature>
<comment type="caution">
    <text evidence="3">The sequence shown here is derived from an EMBL/GenBank/DDBJ whole genome shotgun (WGS) entry which is preliminary data.</text>
</comment>
<keyword evidence="1" id="KW-0560">Oxidoreductase</keyword>
<dbReference type="GO" id="GO:0016491">
    <property type="term" value="F:oxidoreductase activity"/>
    <property type="evidence" value="ECO:0007669"/>
    <property type="project" value="UniProtKB-KW"/>
</dbReference>
<protein>
    <recommendedName>
        <fullName evidence="2">Gfo/Idh/MocA-like oxidoreductase C-terminal domain-containing protein</fullName>
    </recommendedName>
</protein>
<accession>X0WV18</accession>
<evidence type="ECO:0000313" key="3">
    <source>
        <dbReference type="EMBL" id="GAG16581.1"/>
    </source>
</evidence>
<dbReference type="PANTHER" id="PTHR43818">
    <property type="entry name" value="BCDNA.GH03377"/>
    <property type="match status" value="1"/>
</dbReference>
<feature type="non-terminal residue" evidence="3">
    <location>
        <position position="1"/>
    </location>
</feature>
<name>X0WV18_9ZZZZ</name>
<dbReference type="InterPro" id="IPR004104">
    <property type="entry name" value="Gfo/Idh/MocA-like_OxRdtase_C"/>
</dbReference>
<gene>
    <name evidence="3" type="ORF">S01H1_52498</name>
</gene>
<evidence type="ECO:0000259" key="2">
    <source>
        <dbReference type="Pfam" id="PF02894"/>
    </source>
</evidence>
<dbReference type="SUPFAM" id="SSF55347">
    <property type="entry name" value="Glyceraldehyde-3-phosphate dehydrogenase-like, C-terminal domain"/>
    <property type="match status" value="1"/>
</dbReference>
<dbReference type="PANTHER" id="PTHR43818:SF11">
    <property type="entry name" value="BCDNA.GH03377"/>
    <property type="match status" value="1"/>
</dbReference>
<dbReference type="EMBL" id="BARS01033933">
    <property type="protein sequence ID" value="GAG16581.1"/>
    <property type="molecule type" value="Genomic_DNA"/>
</dbReference>
<proteinExistence type="predicted"/>